<dbReference type="RefSeq" id="XP_003748411.1">
    <property type="nucleotide sequence ID" value="XM_003748363.1"/>
</dbReference>
<dbReference type="PANTHER" id="PTHR33936:SF25">
    <property type="entry name" value="C2H2-TYPE DOMAIN-CONTAINING PROTEIN"/>
    <property type="match status" value="1"/>
</dbReference>
<accession>A0AAJ6W0N8</accession>
<dbReference type="InterPro" id="IPR013087">
    <property type="entry name" value="Znf_C2H2_type"/>
</dbReference>
<dbReference type="InterPro" id="IPR052797">
    <property type="entry name" value="RegFact_GeneExpr_CellDeath"/>
</dbReference>
<feature type="compositionally biased region" description="Polar residues" evidence="2">
    <location>
        <begin position="1"/>
        <end position="10"/>
    </location>
</feature>
<dbReference type="PROSITE" id="PS50157">
    <property type="entry name" value="ZINC_FINGER_C2H2_2"/>
    <property type="match status" value="1"/>
</dbReference>
<reference evidence="5" key="1">
    <citation type="submission" date="2025-08" db="UniProtKB">
        <authorList>
            <consortium name="RefSeq"/>
        </authorList>
    </citation>
    <scope>IDENTIFICATION</scope>
</reference>
<sequence length="390" mass="44013">MSDDSLQANAETVEVDSASGDFTDEADEDSVQPTVSDFACEYCGKRVKTKPGLHKHKKRFHDAERRQLMKFLCSKGCKTGFPHLNLLRNHYVAKHDQPPHQITAQFPSVEAFEAWKESEEQTANAKFVVKDRRSAGQKGRTRVMYWCHRSGKAGETKDTPRAKTPRNAAKCGVICTAAINIFINPNGTVNMTYFPEHWGHDRDAEYLFVTKEQRQEIAQQIIDGLSPEEIVKHCQNSDNIRLKKVTRSTIYRICRDFKIEWIWSKQDVKMAGGNSPSARVFAEEETSRSEDDLDNVGLDEMETLVPSQKQALECLNRISTLIVNGAMLTSDDMSHLETLKNKLNGQFTNLEVPSDCVMILDTAQTSSRSPSNTSRHAPRDLNVAIINYDG</sequence>
<dbReference type="GO" id="GO:0008270">
    <property type="term" value="F:zinc ion binding"/>
    <property type="evidence" value="ECO:0007669"/>
    <property type="project" value="UniProtKB-KW"/>
</dbReference>
<gene>
    <name evidence="5" type="primary">LOC100902287</name>
</gene>
<dbReference type="PROSITE" id="PS00028">
    <property type="entry name" value="ZINC_FINGER_C2H2_1"/>
    <property type="match status" value="2"/>
</dbReference>
<keyword evidence="1" id="KW-0862">Zinc</keyword>
<dbReference type="Gene3D" id="3.30.160.60">
    <property type="entry name" value="Classic Zinc Finger"/>
    <property type="match status" value="1"/>
</dbReference>
<feature type="domain" description="C2H2-type" evidence="3">
    <location>
        <begin position="38"/>
        <end position="66"/>
    </location>
</feature>
<evidence type="ECO:0000259" key="3">
    <source>
        <dbReference type="PROSITE" id="PS50157"/>
    </source>
</evidence>
<proteinExistence type="predicted"/>
<evidence type="ECO:0000313" key="4">
    <source>
        <dbReference type="Proteomes" id="UP000694867"/>
    </source>
</evidence>
<dbReference type="AlphaFoldDB" id="A0AAJ6W0N8"/>
<protein>
    <submittedName>
        <fullName evidence="5">Uncharacterized protein LOC100902287</fullName>
    </submittedName>
</protein>
<organism evidence="4 5">
    <name type="scientific">Galendromus occidentalis</name>
    <name type="common">western predatory mite</name>
    <dbReference type="NCBI Taxonomy" id="34638"/>
    <lineage>
        <taxon>Eukaryota</taxon>
        <taxon>Metazoa</taxon>
        <taxon>Ecdysozoa</taxon>
        <taxon>Arthropoda</taxon>
        <taxon>Chelicerata</taxon>
        <taxon>Arachnida</taxon>
        <taxon>Acari</taxon>
        <taxon>Parasitiformes</taxon>
        <taxon>Mesostigmata</taxon>
        <taxon>Gamasina</taxon>
        <taxon>Phytoseioidea</taxon>
        <taxon>Phytoseiidae</taxon>
        <taxon>Typhlodrominae</taxon>
        <taxon>Galendromus</taxon>
    </lineage>
</organism>
<keyword evidence="1" id="KW-0479">Metal-binding</keyword>
<evidence type="ECO:0000313" key="5">
    <source>
        <dbReference type="RefSeq" id="XP_003748411.1"/>
    </source>
</evidence>
<feature type="region of interest" description="Disordered" evidence="2">
    <location>
        <begin position="1"/>
        <end position="30"/>
    </location>
</feature>
<keyword evidence="1" id="KW-0863">Zinc-finger</keyword>
<keyword evidence="4" id="KW-1185">Reference proteome</keyword>
<evidence type="ECO:0000256" key="2">
    <source>
        <dbReference type="SAM" id="MobiDB-lite"/>
    </source>
</evidence>
<dbReference type="PANTHER" id="PTHR33936">
    <property type="entry name" value="PROTEIN CBG17840"/>
    <property type="match status" value="1"/>
</dbReference>
<name>A0AAJ6W0N8_9ACAR</name>
<dbReference type="SMART" id="SM00355">
    <property type="entry name" value="ZnF_C2H2"/>
    <property type="match status" value="2"/>
</dbReference>
<dbReference type="GeneID" id="100902287"/>
<dbReference type="KEGG" id="goe:100902287"/>
<evidence type="ECO:0000256" key="1">
    <source>
        <dbReference type="PROSITE-ProRule" id="PRU00042"/>
    </source>
</evidence>
<dbReference type="Proteomes" id="UP000694867">
    <property type="component" value="Unplaced"/>
</dbReference>